<dbReference type="RefSeq" id="WP_084016974.1">
    <property type="nucleotide sequence ID" value="NZ_FWXS01000004.1"/>
</dbReference>
<keyword evidence="1" id="KW-0472">Membrane</keyword>
<gene>
    <name evidence="2" type="ORF">SAMN06296427_10449</name>
</gene>
<dbReference type="AlphaFoldDB" id="A0A1W2A9S7"/>
<reference evidence="2 3" key="1">
    <citation type="submission" date="2017-04" db="EMBL/GenBank/DDBJ databases">
        <authorList>
            <person name="Afonso C.L."/>
            <person name="Miller P.J."/>
            <person name="Scott M.A."/>
            <person name="Spackman E."/>
            <person name="Goraichik I."/>
            <person name="Dimitrov K.M."/>
            <person name="Suarez D.L."/>
            <person name="Swayne D.E."/>
        </authorList>
    </citation>
    <scope>NUCLEOTIDE SEQUENCE [LARGE SCALE GENOMIC DNA]</scope>
    <source>
        <strain evidence="2 3">CGMCC 1.12708</strain>
    </source>
</reference>
<dbReference type="Proteomes" id="UP000192393">
    <property type="component" value="Unassembled WGS sequence"/>
</dbReference>
<proteinExistence type="predicted"/>
<evidence type="ECO:0000313" key="2">
    <source>
        <dbReference type="EMBL" id="SMC57416.1"/>
    </source>
</evidence>
<keyword evidence="1" id="KW-0812">Transmembrane</keyword>
<keyword evidence="3" id="KW-1185">Reference proteome</keyword>
<feature type="transmembrane region" description="Helical" evidence="1">
    <location>
        <begin position="7"/>
        <end position="28"/>
    </location>
</feature>
<sequence>MKTPVFLTFGIISINLLIAVTFLLIIFQSPKLVWEFITRMPLNLSIGIIGLYISGKFIAEWMSSIIQKVKYISIPVGILGLFLILIVGIFCGSSVGFIEFGIPEINKGYDINEVINDYYFKPAFWILLFGSIPTIITGGFLGYLIKMN</sequence>
<dbReference type="OrthoDB" id="1377485at2"/>
<evidence type="ECO:0000256" key="1">
    <source>
        <dbReference type="SAM" id="Phobius"/>
    </source>
</evidence>
<evidence type="ECO:0000313" key="3">
    <source>
        <dbReference type="Proteomes" id="UP000192393"/>
    </source>
</evidence>
<feature type="transmembrane region" description="Helical" evidence="1">
    <location>
        <begin position="122"/>
        <end position="145"/>
    </location>
</feature>
<name>A0A1W2A9S7_9FLAO</name>
<feature type="transmembrane region" description="Helical" evidence="1">
    <location>
        <begin position="71"/>
        <end position="102"/>
    </location>
</feature>
<dbReference type="STRING" id="1434700.SAMN06296427_10449"/>
<feature type="transmembrane region" description="Helical" evidence="1">
    <location>
        <begin position="40"/>
        <end position="59"/>
    </location>
</feature>
<accession>A0A1W2A9S7</accession>
<dbReference type="EMBL" id="FWXS01000004">
    <property type="protein sequence ID" value="SMC57416.1"/>
    <property type="molecule type" value="Genomic_DNA"/>
</dbReference>
<keyword evidence="1" id="KW-1133">Transmembrane helix</keyword>
<organism evidence="2 3">
    <name type="scientific">Moheibacter sediminis</name>
    <dbReference type="NCBI Taxonomy" id="1434700"/>
    <lineage>
        <taxon>Bacteria</taxon>
        <taxon>Pseudomonadati</taxon>
        <taxon>Bacteroidota</taxon>
        <taxon>Flavobacteriia</taxon>
        <taxon>Flavobacteriales</taxon>
        <taxon>Weeksellaceae</taxon>
        <taxon>Moheibacter</taxon>
    </lineage>
</organism>
<protein>
    <submittedName>
        <fullName evidence="2">Uncharacterized protein</fullName>
    </submittedName>
</protein>